<protein>
    <submittedName>
        <fullName evidence="1">Uncharacterized protein</fullName>
    </submittedName>
</protein>
<dbReference type="AlphaFoldDB" id="A0AAD7N287"/>
<keyword evidence="2" id="KW-1185">Reference proteome</keyword>
<evidence type="ECO:0000313" key="1">
    <source>
        <dbReference type="EMBL" id="KAJ7742554.1"/>
    </source>
</evidence>
<evidence type="ECO:0000313" key="2">
    <source>
        <dbReference type="Proteomes" id="UP001215598"/>
    </source>
</evidence>
<reference evidence="1" key="1">
    <citation type="submission" date="2023-03" db="EMBL/GenBank/DDBJ databases">
        <title>Massive genome expansion in bonnet fungi (Mycena s.s.) driven by repeated elements and novel gene families across ecological guilds.</title>
        <authorList>
            <consortium name="Lawrence Berkeley National Laboratory"/>
            <person name="Harder C.B."/>
            <person name="Miyauchi S."/>
            <person name="Viragh M."/>
            <person name="Kuo A."/>
            <person name="Thoen E."/>
            <person name="Andreopoulos B."/>
            <person name="Lu D."/>
            <person name="Skrede I."/>
            <person name="Drula E."/>
            <person name="Henrissat B."/>
            <person name="Morin E."/>
            <person name="Kohler A."/>
            <person name="Barry K."/>
            <person name="LaButti K."/>
            <person name="Morin E."/>
            <person name="Salamov A."/>
            <person name="Lipzen A."/>
            <person name="Mereny Z."/>
            <person name="Hegedus B."/>
            <person name="Baldrian P."/>
            <person name="Stursova M."/>
            <person name="Weitz H."/>
            <person name="Taylor A."/>
            <person name="Grigoriev I.V."/>
            <person name="Nagy L.G."/>
            <person name="Martin F."/>
            <person name="Kauserud H."/>
        </authorList>
    </citation>
    <scope>NUCLEOTIDE SEQUENCE</scope>
    <source>
        <strain evidence="1">CBHHK182m</strain>
    </source>
</reference>
<organism evidence="1 2">
    <name type="scientific">Mycena metata</name>
    <dbReference type="NCBI Taxonomy" id="1033252"/>
    <lineage>
        <taxon>Eukaryota</taxon>
        <taxon>Fungi</taxon>
        <taxon>Dikarya</taxon>
        <taxon>Basidiomycota</taxon>
        <taxon>Agaricomycotina</taxon>
        <taxon>Agaricomycetes</taxon>
        <taxon>Agaricomycetidae</taxon>
        <taxon>Agaricales</taxon>
        <taxon>Marasmiineae</taxon>
        <taxon>Mycenaceae</taxon>
        <taxon>Mycena</taxon>
    </lineage>
</organism>
<sequence>MHQLELRVRPDQEHLTPTFIMATPPALDGPLVENRIHDPQNPTRVLGISRVSFVSVSPKDQPQIRRPLLPDGELLSYHQLWRALLRGSEPSSRPALPVELVRMVVRASALMVPDNQQTHRAKEHVFVRVTTYDERPVVSQVWFWTKPLHLANVAAAQLVTVSRDQGWVSPRTDVCHSWFEWGVFCGGVPAEEEAEFGRRGGAVTGDEKAWATRKAGGQHIWRRSHGNPVANFLYQQHNGEQVGIDDEMWDNATEGSVIAVRACVQQALWENDARYGEILVWKWFEPVVW</sequence>
<gene>
    <name evidence="1" type="ORF">B0H16DRAFT_1020713</name>
</gene>
<name>A0AAD7N287_9AGAR</name>
<dbReference type="EMBL" id="JARKIB010000094">
    <property type="protein sequence ID" value="KAJ7742554.1"/>
    <property type="molecule type" value="Genomic_DNA"/>
</dbReference>
<accession>A0AAD7N287</accession>
<proteinExistence type="predicted"/>
<dbReference type="Proteomes" id="UP001215598">
    <property type="component" value="Unassembled WGS sequence"/>
</dbReference>
<comment type="caution">
    <text evidence="1">The sequence shown here is derived from an EMBL/GenBank/DDBJ whole genome shotgun (WGS) entry which is preliminary data.</text>
</comment>